<keyword evidence="5 7" id="KW-0472">Membrane</keyword>
<dbReference type="AlphaFoldDB" id="A0A317EH64"/>
<name>A0A317EH64_9SPHI</name>
<dbReference type="RefSeq" id="WP_109926726.1">
    <property type="nucleotide sequence ID" value="NZ_QGNZ01000004.1"/>
</dbReference>
<dbReference type="NCBIfam" id="TIGR04056">
    <property type="entry name" value="OMP_RagA_SusC"/>
    <property type="match status" value="1"/>
</dbReference>
<evidence type="ECO:0000259" key="8">
    <source>
        <dbReference type="Pfam" id="PF07715"/>
    </source>
</evidence>
<dbReference type="OrthoDB" id="9768177at2"/>
<dbReference type="PROSITE" id="PS52016">
    <property type="entry name" value="TONB_DEPENDENT_REC_3"/>
    <property type="match status" value="1"/>
</dbReference>
<keyword evidence="2 7" id="KW-0813">Transport</keyword>
<keyword evidence="10" id="KW-1185">Reference proteome</keyword>
<keyword evidence="4 7" id="KW-0812">Transmembrane</keyword>
<keyword evidence="3 7" id="KW-1134">Transmembrane beta strand</keyword>
<dbReference type="Pfam" id="PF07715">
    <property type="entry name" value="Plug"/>
    <property type="match status" value="1"/>
</dbReference>
<dbReference type="InterPro" id="IPR039426">
    <property type="entry name" value="TonB-dep_rcpt-like"/>
</dbReference>
<dbReference type="Gene3D" id="2.170.130.10">
    <property type="entry name" value="TonB-dependent receptor, plug domain"/>
    <property type="match status" value="1"/>
</dbReference>
<evidence type="ECO:0000256" key="7">
    <source>
        <dbReference type="PROSITE-ProRule" id="PRU01360"/>
    </source>
</evidence>
<dbReference type="InterPro" id="IPR036942">
    <property type="entry name" value="Beta-barrel_TonB_sf"/>
</dbReference>
<comment type="similarity">
    <text evidence="7">Belongs to the TonB-dependent receptor family.</text>
</comment>
<dbReference type="Gene3D" id="2.40.170.20">
    <property type="entry name" value="TonB-dependent receptor, beta-barrel domain"/>
    <property type="match status" value="1"/>
</dbReference>
<comment type="caution">
    <text evidence="9">The sequence shown here is derived from an EMBL/GenBank/DDBJ whole genome shotgun (WGS) entry which is preliminary data.</text>
</comment>
<dbReference type="InterPro" id="IPR023996">
    <property type="entry name" value="TonB-dep_OMP_SusC/RagA"/>
</dbReference>
<dbReference type="InterPro" id="IPR012910">
    <property type="entry name" value="Plug_dom"/>
</dbReference>
<reference evidence="9 10" key="1">
    <citation type="submission" date="2018-05" db="EMBL/GenBank/DDBJ databases">
        <title>Pedobacter paludis sp. nov., isolated from wetland soil.</title>
        <authorList>
            <person name="Zhang Y."/>
            <person name="Wang G."/>
        </authorList>
    </citation>
    <scope>NUCLEOTIDE SEQUENCE [LARGE SCALE GENOMIC DNA]</scope>
    <source>
        <strain evidence="9 10">KCTC22721</strain>
    </source>
</reference>
<dbReference type="InterPro" id="IPR037066">
    <property type="entry name" value="Plug_dom_sf"/>
</dbReference>
<organism evidence="9 10">
    <name type="scientific">Pedobacter yonginense</name>
    <dbReference type="NCBI Taxonomy" id="651869"/>
    <lineage>
        <taxon>Bacteria</taxon>
        <taxon>Pseudomonadati</taxon>
        <taxon>Bacteroidota</taxon>
        <taxon>Sphingobacteriia</taxon>
        <taxon>Sphingobacteriales</taxon>
        <taxon>Sphingobacteriaceae</taxon>
        <taxon>Pedobacter</taxon>
    </lineage>
</organism>
<feature type="domain" description="TonB-dependent receptor plug" evidence="8">
    <location>
        <begin position="123"/>
        <end position="226"/>
    </location>
</feature>
<evidence type="ECO:0000256" key="2">
    <source>
        <dbReference type="ARBA" id="ARBA00022448"/>
    </source>
</evidence>
<proteinExistence type="inferred from homology"/>
<dbReference type="GO" id="GO:0009279">
    <property type="term" value="C:cell outer membrane"/>
    <property type="evidence" value="ECO:0007669"/>
    <property type="project" value="UniProtKB-SubCell"/>
</dbReference>
<dbReference type="SUPFAM" id="SSF49464">
    <property type="entry name" value="Carboxypeptidase regulatory domain-like"/>
    <property type="match status" value="1"/>
</dbReference>
<evidence type="ECO:0000313" key="9">
    <source>
        <dbReference type="EMBL" id="PWS26161.1"/>
    </source>
</evidence>
<evidence type="ECO:0000256" key="5">
    <source>
        <dbReference type="ARBA" id="ARBA00023136"/>
    </source>
</evidence>
<evidence type="ECO:0000313" key="10">
    <source>
        <dbReference type="Proteomes" id="UP000245379"/>
    </source>
</evidence>
<sequence length="1063" mass="118034">MRKIIIPILVIVCFLSSLKVSGQEKTTNNIKCVDRESGLPLAEVNIRLLTSPVQTLVSDKSGHFSFTLAERTIRMFASKVGYQSLDTLIELNNPVGIFLKMSPANNQLDEVTINTGYQTITKERSVGSFDQISRAKLNEQVGPNLLSRIEAIGNGVSVDRTINSEGRLSIRGLSTINGPRDVLVILDNFPYEGNFENINPNDVESITILKDAAAASIWGVRAGNGVIVITSKKGRLNSPLSANLNLNTTLTGEPDLKMLKLMSASDFIDVEQRLFTAGKYDSEYNSSSRPALSPVVETLYNTALTAQQKTALLDGFRQQDIREQFSKYIYNKAIAQQYALSLNAGGSNYRWIGSAGYDRAKGNLEEKSDRLNLRFDLEYSPLKNLTINTSLGYTSSNQKSGKPGFFDLIGPGGRAYPYLQLADESGNALPLARDYRLSYLSTLDKRLLDWKYYPLTDWGNSQTENEAQDVTINTGLQYKWKGFAVDLKGQFERQNTSTQTLQSLGSYGTRNLINTYTQITPSALVYKVPKGAIDDKSNAVLSSYGLRGQLSYNRIFGQSEVSFLGGAEVREARRESYGFRMYGYNPETLNSSNVDYANSYPSLISSTQGFIPNGVTGSGTNNRYVSLLGNGNYTYRQKYSVYGSIRRDASNLFGVKTNDRWKPLWSAGASWLLSEEAFFKNQDYINFLKLRGSYGFSGNISPSQTAVTTIRYSVISPYTLSETAVIDRYLNPELKWETVRMINFGLDFSAGRQRLSGSIELFFKRGTDLFGPYPVDYTTGVGAIITKNVASMKGTGMDIRLNSVNLKGRLEWTTALNLSTYRDKITDYYTQKTRGSDYVGATPGMVSAIVGMPVYSIFSYKWNGLDNQGDPVGILEGQPSKNYILITGTGSKQEDLVYHGSAVPTLYGNLGNTFSYKDISLTVQLVYKFGYYFRRNSINYSSLNSGAGGHSDYALRWQIPGDEATTNVPAYVYPSVNARDNFYLGSEVLVSRGDHIRLQYITLSYPLIKQGHSKRIKSLEIYGNAANLGILWRDNKEKIDPDYANTNSILPSKTLSLGGRLSF</sequence>
<dbReference type="EMBL" id="QGNZ01000004">
    <property type="protein sequence ID" value="PWS26161.1"/>
    <property type="molecule type" value="Genomic_DNA"/>
</dbReference>
<evidence type="ECO:0000256" key="1">
    <source>
        <dbReference type="ARBA" id="ARBA00004571"/>
    </source>
</evidence>
<evidence type="ECO:0000256" key="4">
    <source>
        <dbReference type="ARBA" id="ARBA00022692"/>
    </source>
</evidence>
<dbReference type="NCBIfam" id="TIGR04057">
    <property type="entry name" value="SusC_RagA_signa"/>
    <property type="match status" value="1"/>
</dbReference>
<dbReference type="Proteomes" id="UP000245379">
    <property type="component" value="Unassembled WGS sequence"/>
</dbReference>
<gene>
    <name evidence="9" type="ORF">DHW03_15305</name>
</gene>
<accession>A0A317EH64</accession>
<dbReference type="InterPro" id="IPR008969">
    <property type="entry name" value="CarboxyPept-like_regulatory"/>
</dbReference>
<dbReference type="SUPFAM" id="SSF56935">
    <property type="entry name" value="Porins"/>
    <property type="match status" value="1"/>
</dbReference>
<protein>
    <submittedName>
        <fullName evidence="9">SusC/RagA family TonB-linked outer membrane protein</fullName>
    </submittedName>
</protein>
<evidence type="ECO:0000256" key="6">
    <source>
        <dbReference type="ARBA" id="ARBA00023237"/>
    </source>
</evidence>
<keyword evidence="6 7" id="KW-0998">Cell outer membrane</keyword>
<evidence type="ECO:0000256" key="3">
    <source>
        <dbReference type="ARBA" id="ARBA00022452"/>
    </source>
</evidence>
<comment type="subcellular location">
    <subcellularLocation>
        <location evidence="1 7">Cell outer membrane</location>
        <topology evidence="1 7">Multi-pass membrane protein</topology>
    </subcellularLocation>
</comment>
<dbReference type="InterPro" id="IPR023997">
    <property type="entry name" value="TonB-dep_OMP_SusC/RagA_CS"/>
</dbReference>